<evidence type="ECO:0000313" key="1">
    <source>
        <dbReference type="EMBL" id="KAJ9108737.1"/>
    </source>
</evidence>
<proteinExistence type="predicted"/>
<keyword evidence="2" id="KW-1185">Reference proteome</keyword>
<accession>A0ACC2WE24</accession>
<dbReference type="Proteomes" id="UP001227268">
    <property type="component" value="Unassembled WGS sequence"/>
</dbReference>
<comment type="caution">
    <text evidence="1">The sequence shown here is derived from an EMBL/GenBank/DDBJ whole genome shotgun (WGS) entry which is preliminary data.</text>
</comment>
<gene>
    <name evidence="1" type="ORF">QFC21_000057</name>
</gene>
<organism evidence="1 2">
    <name type="scientific">Naganishia friedmannii</name>
    <dbReference type="NCBI Taxonomy" id="89922"/>
    <lineage>
        <taxon>Eukaryota</taxon>
        <taxon>Fungi</taxon>
        <taxon>Dikarya</taxon>
        <taxon>Basidiomycota</taxon>
        <taxon>Agaricomycotina</taxon>
        <taxon>Tremellomycetes</taxon>
        <taxon>Filobasidiales</taxon>
        <taxon>Filobasidiaceae</taxon>
        <taxon>Naganishia</taxon>
    </lineage>
</organism>
<reference evidence="1" key="1">
    <citation type="submission" date="2023-04" db="EMBL/GenBank/DDBJ databases">
        <title>Draft Genome sequencing of Naganishia species isolated from polar environments using Oxford Nanopore Technology.</title>
        <authorList>
            <person name="Leo P."/>
            <person name="Venkateswaran K."/>
        </authorList>
    </citation>
    <scope>NUCLEOTIDE SEQUENCE</scope>
    <source>
        <strain evidence="1">MNA-CCFEE 5423</strain>
    </source>
</reference>
<name>A0ACC2WE24_9TREE</name>
<evidence type="ECO:0000313" key="2">
    <source>
        <dbReference type="Proteomes" id="UP001227268"/>
    </source>
</evidence>
<dbReference type="EMBL" id="JASBWT010000001">
    <property type="protein sequence ID" value="KAJ9108737.1"/>
    <property type="molecule type" value="Genomic_DNA"/>
</dbReference>
<sequence>MVKQYSLDAHYHGSFPSQEMNIPYEVKVYLRDPIAAPKELKAIHPLGKAPVITDHGKAIAESATIIDYLKHTYTQTGKEFDLNDSYWSNYSEGSLMLFMQMSLVFVISGQQAPWFVKPVISGFVSTVKATYLNRQVQSSVNYMDSELGKTSHGWFSGKSEPGPGDFMMCYPINVLINTNRMPEIEIGENLRKWMKAVEARPAFQRAKARLEEEERKAKDAAPGTVS</sequence>
<protein>
    <submittedName>
        <fullName evidence="1">Uncharacterized protein</fullName>
    </submittedName>
</protein>